<dbReference type="PANTHER" id="PTHR30055:SF239">
    <property type="entry name" value="TRANSCRIPTIONAL REGULATORY PROTEIN"/>
    <property type="match status" value="1"/>
</dbReference>
<dbReference type="PANTHER" id="PTHR30055">
    <property type="entry name" value="HTH-TYPE TRANSCRIPTIONAL REGULATOR RUTR"/>
    <property type="match status" value="1"/>
</dbReference>
<evidence type="ECO:0000313" key="7">
    <source>
        <dbReference type="Proteomes" id="UP001172756"/>
    </source>
</evidence>
<keyword evidence="2 4" id="KW-0238">DNA-binding</keyword>
<dbReference type="InterPro" id="IPR001647">
    <property type="entry name" value="HTH_TetR"/>
</dbReference>
<evidence type="ECO:0000256" key="2">
    <source>
        <dbReference type="ARBA" id="ARBA00023125"/>
    </source>
</evidence>
<sequence length="187" mass="19539">MPAPSRTSVERIVAAGRSALSDAGMEGLTMQRVASEVGVRPPSLYKHVANRADLVRLVVADIARETRELLAAAAGEGDAADDARAMALALRGFAHRDRHAFEAMFSPAADAATIDSAVYATAAEPILEVAARLAGADHALDAARTVTAWAAGFLTMELAGAFHLGGDLDRAYDYGIDALIAALREPQ</sequence>
<dbReference type="InterPro" id="IPR050109">
    <property type="entry name" value="HTH-type_TetR-like_transc_reg"/>
</dbReference>
<evidence type="ECO:0000256" key="3">
    <source>
        <dbReference type="ARBA" id="ARBA00023163"/>
    </source>
</evidence>
<comment type="caution">
    <text evidence="6">The sequence shown here is derived from an EMBL/GenBank/DDBJ whole genome shotgun (WGS) entry which is preliminary data.</text>
</comment>
<dbReference type="InterPro" id="IPR036271">
    <property type="entry name" value="Tet_transcr_reg_TetR-rel_C_sf"/>
</dbReference>
<dbReference type="GO" id="GO:0003700">
    <property type="term" value="F:DNA-binding transcription factor activity"/>
    <property type="evidence" value="ECO:0007669"/>
    <property type="project" value="TreeGrafter"/>
</dbReference>
<dbReference type="InterPro" id="IPR009057">
    <property type="entry name" value="Homeodomain-like_sf"/>
</dbReference>
<dbReference type="Proteomes" id="UP001172756">
    <property type="component" value="Unassembled WGS sequence"/>
</dbReference>
<protein>
    <submittedName>
        <fullName evidence="6">WHG domain-containing protein</fullName>
    </submittedName>
</protein>
<dbReference type="GO" id="GO:0000976">
    <property type="term" value="F:transcription cis-regulatory region binding"/>
    <property type="evidence" value="ECO:0007669"/>
    <property type="project" value="TreeGrafter"/>
</dbReference>
<name>A0AB35MHC0_9MICO</name>
<dbReference type="Gene3D" id="1.10.357.10">
    <property type="entry name" value="Tetracycline Repressor, domain 2"/>
    <property type="match status" value="1"/>
</dbReference>
<keyword evidence="3" id="KW-0804">Transcription</keyword>
<dbReference type="Pfam" id="PF13305">
    <property type="entry name" value="TetR_C_33"/>
    <property type="match status" value="1"/>
</dbReference>
<dbReference type="SUPFAM" id="SSF48498">
    <property type="entry name" value="Tetracyclin repressor-like, C-terminal domain"/>
    <property type="match status" value="1"/>
</dbReference>
<dbReference type="AlphaFoldDB" id="A0AB35MHC0"/>
<accession>A0AB35MHC0</accession>
<evidence type="ECO:0000256" key="1">
    <source>
        <dbReference type="ARBA" id="ARBA00023015"/>
    </source>
</evidence>
<proteinExistence type="predicted"/>
<dbReference type="SUPFAM" id="SSF46689">
    <property type="entry name" value="Homeodomain-like"/>
    <property type="match status" value="1"/>
</dbReference>
<evidence type="ECO:0000259" key="5">
    <source>
        <dbReference type="PROSITE" id="PS50977"/>
    </source>
</evidence>
<dbReference type="InterPro" id="IPR025996">
    <property type="entry name" value="MT1864/Rv1816-like_C"/>
</dbReference>
<dbReference type="EMBL" id="JAUHQB010000003">
    <property type="protein sequence ID" value="MDN4483127.1"/>
    <property type="molecule type" value="Genomic_DNA"/>
</dbReference>
<feature type="DNA-binding region" description="H-T-H motif" evidence="4">
    <location>
        <begin position="29"/>
        <end position="48"/>
    </location>
</feature>
<evidence type="ECO:0000256" key="4">
    <source>
        <dbReference type="PROSITE-ProRule" id="PRU00335"/>
    </source>
</evidence>
<keyword evidence="1" id="KW-0805">Transcription regulation</keyword>
<reference evidence="6 7" key="1">
    <citation type="submission" date="2023-06" db="EMBL/GenBank/DDBJ databases">
        <title>SYSU T0a273.</title>
        <authorList>
            <person name="Gao L."/>
            <person name="Fang B.-Z."/>
            <person name="Li W.-J."/>
        </authorList>
    </citation>
    <scope>NUCLEOTIDE SEQUENCE [LARGE SCALE GENOMIC DNA]</scope>
    <source>
        <strain evidence="6 7">SYSU T0a273</strain>
    </source>
</reference>
<feature type="domain" description="HTH tetR-type" evidence="5">
    <location>
        <begin position="6"/>
        <end position="66"/>
    </location>
</feature>
<gene>
    <name evidence="6" type="ORF">QQ002_06210</name>
</gene>
<dbReference type="Gene3D" id="1.10.10.60">
    <property type="entry name" value="Homeodomain-like"/>
    <property type="match status" value="1"/>
</dbReference>
<organism evidence="6 7">
    <name type="scientific">Demequina lignilytica</name>
    <dbReference type="NCBI Taxonomy" id="3051663"/>
    <lineage>
        <taxon>Bacteria</taxon>
        <taxon>Bacillati</taxon>
        <taxon>Actinomycetota</taxon>
        <taxon>Actinomycetes</taxon>
        <taxon>Micrococcales</taxon>
        <taxon>Demequinaceae</taxon>
        <taxon>Demequina</taxon>
    </lineage>
</organism>
<dbReference type="PROSITE" id="PS50977">
    <property type="entry name" value="HTH_TETR_2"/>
    <property type="match status" value="1"/>
</dbReference>
<evidence type="ECO:0000313" key="6">
    <source>
        <dbReference type="EMBL" id="MDN4483127.1"/>
    </source>
</evidence>
<dbReference type="Pfam" id="PF00440">
    <property type="entry name" value="TetR_N"/>
    <property type="match status" value="1"/>
</dbReference>
<dbReference type="RefSeq" id="WP_301160064.1">
    <property type="nucleotide sequence ID" value="NZ_JAUHQB010000003.1"/>
</dbReference>